<dbReference type="InterPro" id="IPR050701">
    <property type="entry name" value="Histone_Mod_Regulator"/>
</dbReference>
<dbReference type="OrthoDB" id="5588138at2759"/>
<feature type="region of interest" description="Disordered" evidence="5">
    <location>
        <begin position="1"/>
        <end position="86"/>
    </location>
</feature>
<evidence type="ECO:0000256" key="1">
    <source>
        <dbReference type="ARBA" id="ARBA00022723"/>
    </source>
</evidence>
<evidence type="ECO:0000313" key="8">
    <source>
        <dbReference type="Proteomes" id="UP000193922"/>
    </source>
</evidence>
<feature type="compositionally biased region" description="Basic residues" evidence="5">
    <location>
        <begin position="56"/>
        <end position="67"/>
    </location>
</feature>
<feature type="compositionally biased region" description="Polar residues" evidence="5">
    <location>
        <begin position="1"/>
        <end position="13"/>
    </location>
</feature>
<dbReference type="GO" id="GO:0008270">
    <property type="term" value="F:zinc ion binding"/>
    <property type="evidence" value="ECO:0007669"/>
    <property type="project" value="UniProtKB-KW"/>
</dbReference>
<keyword evidence="1" id="KW-0479">Metal-binding</keyword>
<keyword evidence="3" id="KW-0862">Zinc</keyword>
<dbReference type="GO" id="GO:0006357">
    <property type="term" value="P:regulation of transcription by RNA polymerase II"/>
    <property type="evidence" value="ECO:0007669"/>
    <property type="project" value="TreeGrafter"/>
</dbReference>
<dbReference type="PANTHER" id="PTHR13793:SF107">
    <property type="entry name" value="BROMODOMAIN-CONTAINING PROTEIN HOMOLOG"/>
    <property type="match status" value="1"/>
</dbReference>
<feature type="compositionally biased region" description="Polar residues" evidence="5">
    <location>
        <begin position="462"/>
        <end position="472"/>
    </location>
</feature>
<accession>A0A1Y1WBU7</accession>
<comment type="caution">
    <text evidence="7">The sequence shown here is derived from an EMBL/GenBank/DDBJ whole genome shotgun (WGS) entry which is preliminary data.</text>
</comment>
<dbReference type="AlphaFoldDB" id="A0A1Y1WBU7"/>
<dbReference type="STRING" id="61395.A0A1Y1WBU7"/>
<name>A0A1Y1WBU7_9FUNG</name>
<feature type="compositionally biased region" description="Polar residues" evidence="5">
    <location>
        <begin position="815"/>
        <end position="841"/>
    </location>
</feature>
<feature type="compositionally biased region" description="Polar residues" evidence="5">
    <location>
        <begin position="359"/>
        <end position="368"/>
    </location>
</feature>
<feature type="domain" description="PHD-type" evidence="6">
    <location>
        <begin position="89"/>
        <end position="142"/>
    </location>
</feature>
<dbReference type="Pfam" id="PF13832">
    <property type="entry name" value="zf-HC5HC2H_2"/>
    <property type="match status" value="1"/>
</dbReference>
<dbReference type="CDD" id="cd15492">
    <property type="entry name" value="PHD_BRPF_JADE_like"/>
    <property type="match status" value="1"/>
</dbReference>
<feature type="compositionally biased region" description="Acidic residues" evidence="5">
    <location>
        <begin position="75"/>
        <end position="86"/>
    </location>
</feature>
<evidence type="ECO:0000256" key="4">
    <source>
        <dbReference type="PROSITE-ProRule" id="PRU00146"/>
    </source>
</evidence>
<evidence type="ECO:0000256" key="3">
    <source>
        <dbReference type="ARBA" id="ARBA00022833"/>
    </source>
</evidence>
<feature type="compositionally biased region" description="Basic and acidic residues" evidence="5">
    <location>
        <begin position="495"/>
        <end position="514"/>
    </location>
</feature>
<dbReference type="Gene3D" id="3.30.40.10">
    <property type="entry name" value="Zinc/RING finger domain, C3HC4 (zinc finger)"/>
    <property type="match status" value="2"/>
</dbReference>
<dbReference type="PROSITE" id="PS50016">
    <property type="entry name" value="ZF_PHD_2"/>
    <property type="match status" value="1"/>
</dbReference>
<feature type="region of interest" description="Disordered" evidence="5">
    <location>
        <begin position="416"/>
        <end position="575"/>
    </location>
</feature>
<evidence type="ECO:0000313" key="7">
    <source>
        <dbReference type="EMBL" id="ORX70798.1"/>
    </source>
</evidence>
<dbReference type="InterPro" id="IPR019786">
    <property type="entry name" value="Zinc_finger_PHD-type_CS"/>
</dbReference>
<evidence type="ECO:0000259" key="6">
    <source>
        <dbReference type="PROSITE" id="PS50016"/>
    </source>
</evidence>
<dbReference type="InterPro" id="IPR011011">
    <property type="entry name" value="Znf_FYVE_PHD"/>
</dbReference>
<dbReference type="PROSITE" id="PS01359">
    <property type="entry name" value="ZF_PHD_1"/>
    <property type="match status" value="1"/>
</dbReference>
<feature type="region of interest" description="Disordered" evidence="5">
    <location>
        <begin position="702"/>
        <end position="728"/>
    </location>
</feature>
<keyword evidence="8" id="KW-1185">Reference proteome</keyword>
<dbReference type="GeneID" id="63806378"/>
<feature type="compositionally biased region" description="Polar residues" evidence="5">
    <location>
        <begin position="321"/>
        <end position="348"/>
    </location>
</feature>
<dbReference type="SUPFAM" id="SSF57903">
    <property type="entry name" value="FYVE/PHD zinc finger"/>
    <property type="match status" value="1"/>
</dbReference>
<protein>
    <recommendedName>
        <fullName evidence="6">PHD-type domain-containing protein</fullName>
    </recommendedName>
</protein>
<dbReference type="SMART" id="SM00249">
    <property type="entry name" value="PHD"/>
    <property type="match status" value="1"/>
</dbReference>
<feature type="region of interest" description="Disordered" evidence="5">
    <location>
        <begin position="815"/>
        <end position="847"/>
    </location>
</feature>
<keyword evidence="2 4" id="KW-0863">Zinc-finger</keyword>
<dbReference type="RefSeq" id="XP_040744377.1">
    <property type="nucleotide sequence ID" value="XM_040889730.1"/>
</dbReference>
<dbReference type="InterPro" id="IPR013083">
    <property type="entry name" value="Znf_RING/FYVE/PHD"/>
</dbReference>
<feature type="region of interest" description="Disordered" evidence="5">
    <location>
        <begin position="288"/>
        <end position="369"/>
    </location>
</feature>
<feature type="compositionally biased region" description="Low complexity" evidence="5">
    <location>
        <begin position="305"/>
        <end position="320"/>
    </location>
</feature>
<sequence length="919" mass="99539">MSIKGQQASQRMPQPNPHRDSESPSSVALRDTDSHTQPASTRRGRPPKVPGIRGRSLQKRSHPRIKKSKEFVVDSSDEDDDSSSDEEDEVTCAICHMGHSPDNNPIVYCEGRCNLAYHQMCYGILEVPPGDDPWYCDWCSSNNRTLYGKNLFCCHYKDDKTARTLVLKDKDKEREERPSEFKFIHIHCAAWSPEINTDEIPFTTTLPKLKGDFKKCCICNARFGFQVHCKHVNADGSPCENSFHPMCAIRNNFIPRPIVYNYKYKDPLCPEHIPPAKMLPAKRPLSAGVEDINQPASKRLDRRPSAAAMAYSSPSAAMNAGSQRLPSTAKSASTPMPKKQTTLSSSMPQYPRSPRGADNPSSKPQLSFNYADVSGNANMKQALASLRPMRRVGRLPQSIIDDGSDASSLDQLATTKAQNGQGNRIGNGRTAAASGDNSDDTISEDMESRSRSKNSQQRRSANAPSNSRQAQQFAADPNGGSAKKIMLTLPGNDQSRLHDHSPDLADRGSAESHAHGAARQAPYSAVMRPMSSPAPESAADQSMNGLVHSSVRQGSLERDPTASPQLQQSMAPPVMTKRQTIRIKPFVRSIDRRPSIHDQPVALSATSTSFPIETSKSAAAIATIAEQIPELMSIASGSSKASKEQLAWMKESREVLDKHTEMLTKIHELVNELSAQPAKQAQTAMSTISSLTALIPRSDAPLLTNKPSVVPASGEISSDPAPGPSQYQRPAALSLNKLFNKSVPASASADKGPDVDADKRTASLSSVPLTRPIFSLPPPSSLAAIPSSPAMALTAKPTTIASGINGKALYTPSPELTSNGVSNAGSLSPTHSENTGSGSDSHLSKPSAAEIELRELKADATKLFRMLDLGQALLDKANAKRPGMLRPLIEDMKKLGGTMQEENISVFIKTILRHFDSKK</sequence>
<dbReference type="Proteomes" id="UP000193922">
    <property type="component" value="Unassembled WGS sequence"/>
</dbReference>
<dbReference type="Pfam" id="PF13831">
    <property type="entry name" value="PHD_2"/>
    <property type="match status" value="1"/>
</dbReference>
<feature type="compositionally biased region" description="Basic and acidic residues" evidence="5">
    <location>
        <begin position="751"/>
        <end position="761"/>
    </location>
</feature>
<proteinExistence type="predicted"/>
<organism evidence="7 8">
    <name type="scientific">Linderina pennispora</name>
    <dbReference type="NCBI Taxonomy" id="61395"/>
    <lineage>
        <taxon>Eukaryota</taxon>
        <taxon>Fungi</taxon>
        <taxon>Fungi incertae sedis</taxon>
        <taxon>Zoopagomycota</taxon>
        <taxon>Kickxellomycotina</taxon>
        <taxon>Kickxellomycetes</taxon>
        <taxon>Kickxellales</taxon>
        <taxon>Kickxellaceae</taxon>
        <taxon>Linderina</taxon>
    </lineage>
</organism>
<feature type="compositionally biased region" description="Low complexity" evidence="5">
    <location>
        <begin position="418"/>
        <end position="429"/>
    </location>
</feature>
<reference evidence="7 8" key="1">
    <citation type="submission" date="2016-07" db="EMBL/GenBank/DDBJ databases">
        <title>Pervasive Adenine N6-methylation of Active Genes in Fungi.</title>
        <authorList>
            <consortium name="DOE Joint Genome Institute"/>
            <person name="Mondo S.J."/>
            <person name="Dannebaum R.O."/>
            <person name="Kuo R.C."/>
            <person name="Labutti K."/>
            <person name="Haridas S."/>
            <person name="Kuo A."/>
            <person name="Salamov A."/>
            <person name="Ahrendt S.R."/>
            <person name="Lipzen A."/>
            <person name="Sullivan W."/>
            <person name="Andreopoulos W.B."/>
            <person name="Clum A."/>
            <person name="Lindquist E."/>
            <person name="Daum C."/>
            <person name="Ramamoorthy G.K."/>
            <person name="Gryganskyi A."/>
            <person name="Culley D."/>
            <person name="Magnuson J.K."/>
            <person name="James T.Y."/>
            <person name="O'Malley M.A."/>
            <person name="Stajich J.E."/>
            <person name="Spatafora J.W."/>
            <person name="Visel A."/>
            <person name="Grigoriev I.V."/>
        </authorList>
    </citation>
    <scope>NUCLEOTIDE SEQUENCE [LARGE SCALE GENOMIC DNA]</scope>
    <source>
        <strain evidence="7 8">ATCC 12442</strain>
    </source>
</reference>
<dbReference type="EMBL" id="MCFD01000005">
    <property type="protein sequence ID" value="ORX70798.1"/>
    <property type="molecule type" value="Genomic_DNA"/>
</dbReference>
<dbReference type="InterPro" id="IPR001965">
    <property type="entry name" value="Znf_PHD"/>
</dbReference>
<gene>
    <name evidence="7" type="ORF">DL89DRAFT_283345</name>
</gene>
<dbReference type="InterPro" id="IPR019787">
    <property type="entry name" value="Znf_PHD-finger"/>
</dbReference>
<dbReference type="PANTHER" id="PTHR13793">
    <property type="entry name" value="PHD FINGER PROTEINS"/>
    <property type="match status" value="1"/>
</dbReference>
<dbReference type="CDD" id="cd15571">
    <property type="entry name" value="ePHD"/>
    <property type="match status" value="1"/>
</dbReference>
<evidence type="ECO:0000256" key="5">
    <source>
        <dbReference type="SAM" id="MobiDB-lite"/>
    </source>
</evidence>
<evidence type="ECO:0000256" key="2">
    <source>
        <dbReference type="ARBA" id="ARBA00022771"/>
    </source>
</evidence>
<feature type="region of interest" description="Disordered" evidence="5">
    <location>
        <begin position="744"/>
        <end position="763"/>
    </location>
</feature>